<dbReference type="AlphaFoldDB" id="A0AAV3U650"/>
<dbReference type="Gene3D" id="3.40.50.360">
    <property type="match status" value="1"/>
</dbReference>
<keyword evidence="5" id="KW-1185">Reference proteome</keyword>
<dbReference type="InterPro" id="IPR029039">
    <property type="entry name" value="Flavoprotein-like_sf"/>
</dbReference>
<dbReference type="GO" id="GO:0005829">
    <property type="term" value="C:cytosol"/>
    <property type="evidence" value="ECO:0007669"/>
    <property type="project" value="TreeGrafter"/>
</dbReference>
<dbReference type="InterPro" id="IPR005025">
    <property type="entry name" value="FMN_Rdtase-like_dom"/>
</dbReference>
<dbReference type="Proteomes" id="UP001409585">
    <property type="component" value="Unassembled WGS sequence"/>
</dbReference>
<dbReference type="SUPFAM" id="SSF52218">
    <property type="entry name" value="Flavoproteins"/>
    <property type="match status" value="1"/>
</dbReference>
<keyword evidence="2" id="KW-0288">FMN</keyword>
<gene>
    <name evidence="4" type="ORF">GCM10025791_33360</name>
</gene>
<name>A0AAV3U650_9ALTE</name>
<dbReference type="GO" id="GO:0010181">
    <property type="term" value="F:FMN binding"/>
    <property type="evidence" value="ECO:0007669"/>
    <property type="project" value="TreeGrafter"/>
</dbReference>
<comment type="cofactor">
    <cofactor evidence="1">
        <name>FMN</name>
        <dbReference type="ChEBI" id="CHEBI:58210"/>
    </cofactor>
</comment>
<keyword evidence="2" id="KW-0285">Flavoprotein</keyword>
<evidence type="ECO:0000256" key="2">
    <source>
        <dbReference type="ARBA" id="ARBA00022643"/>
    </source>
</evidence>
<dbReference type="InterPro" id="IPR050712">
    <property type="entry name" value="NAD(P)H-dep_reductase"/>
</dbReference>
<evidence type="ECO:0000313" key="4">
    <source>
        <dbReference type="EMBL" id="GAA4950380.1"/>
    </source>
</evidence>
<organism evidence="4 5">
    <name type="scientific">Halioxenophilus aromaticivorans</name>
    <dbReference type="NCBI Taxonomy" id="1306992"/>
    <lineage>
        <taxon>Bacteria</taxon>
        <taxon>Pseudomonadati</taxon>
        <taxon>Pseudomonadota</taxon>
        <taxon>Gammaproteobacteria</taxon>
        <taxon>Alteromonadales</taxon>
        <taxon>Alteromonadaceae</taxon>
        <taxon>Halioxenophilus</taxon>
    </lineage>
</organism>
<dbReference type="Pfam" id="PF03358">
    <property type="entry name" value="FMN_red"/>
    <property type="match status" value="1"/>
</dbReference>
<accession>A0AAV3U650</accession>
<evidence type="ECO:0000313" key="5">
    <source>
        <dbReference type="Proteomes" id="UP001409585"/>
    </source>
</evidence>
<dbReference type="EMBL" id="BAABLX010000028">
    <property type="protein sequence ID" value="GAA4950380.1"/>
    <property type="molecule type" value="Genomic_DNA"/>
</dbReference>
<dbReference type="RefSeq" id="WP_345424925.1">
    <property type="nucleotide sequence ID" value="NZ_AP031496.1"/>
</dbReference>
<sequence>MKIAVVIGSLRKESVNRAVFEQYAEFNKDVFQFEEFAIGDMPLYNQDIQAPDFIQQRAQAIADCDGVLIFSPEYNYSVPGVLKNALDWWSRAEPQPFAGKPTAIIGASPGAIGTARMQYHLRQVGVFLNMRLLNKPEVMIGGAYDKVIEGKIVDDGTVEFLQTHAESFKQFIES</sequence>
<proteinExistence type="predicted"/>
<dbReference type="GO" id="GO:0016491">
    <property type="term" value="F:oxidoreductase activity"/>
    <property type="evidence" value="ECO:0007669"/>
    <property type="project" value="InterPro"/>
</dbReference>
<dbReference type="PANTHER" id="PTHR30543:SF21">
    <property type="entry name" value="NAD(P)H-DEPENDENT FMN REDUCTASE LOT6"/>
    <property type="match status" value="1"/>
</dbReference>
<protein>
    <submittedName>
        <fullName evidence="4">NADPH-dependent FMN reductase</fullName>
    </submittedName>
</protein>
<dbReference type="PANTHER" id="PTHR30543">
    <property type="entry name" value="CHROMATE REDUCTASE"/>
    <property type="match status" value="1"/>
</dbReference>
<feature type="domain" description="NADPH-dependent FMN reductase-like" evidence="3">
    <location>
        <begin position="1"/>
        <end position="144"/>
    </location>
</feature>
<evidence type="ECO:0000256" key="1">
    <source>
        <dbReference type="ARBA" id="ARBA00001917"/>
    </source>
</evidence>
<comment type="caution">
    <text evidence="4">The sequence shown here is derived from an EMBL/GenBank/DDBJ whole genome shotgun (WGS) entry which is preliminary data.</text>
</comment>
<reference evidence="5" key="1">
    <citation type="journal article" date="2019" name="Int. J. Syst. Evol. Microbiol.">
        <title>The Global Catalogue of Microorganisms (GCM) 10K type strain sequencing project: providing services to taxonomists for standard genome sequencing and annotation.</title>
        <authorList>
            <consortium name="The Broad Institute Genomics Platform"/>
            <consortium name="The Broad Institute Genome Sequencing Center for Infectious Disease"/>
            <person name="Wu L."/>
            <person name="Ma J."/>
        </authorList>
    </citation>
    <scope>NUCLEOTIDE SEQUENCE [LARGE SCALE GENOMIC DNA]</scope>
    <source>
        <strain evidence="5">JCM 19134</strain>
    </source>
</reference>
<evidence type="ECO:0000259" key="3">
    <source>
        <dbReference type="Pfam" id="PF03358"/>
    </source>
</evidence>